<accession>A0ABN8EZT4</accession>
<name>A0ABN8EZT4_9BACT</name>
<dbReference type="InterPro" id="IPR021215">
    <property type="entry name" value="DUF2752"/>
</dbReference>
<proteinExistence type="predicted"/>
<keyword evidence="1" id="KW-0812">Transmembrane</keyword>
<reference evidence="2" key="1">
    <citation type="submission" date="2021-12" db="EMBL/GenBank/DDBJ databases">
        <authorList>
            <person name="Rodrigo-Torres L."/>
            <person name="Arahal R. D."/>
            <person name="Lucena T."/>
        </authorList>
    </citation>
    <scope>NUCLEOTIDE SEQUENCE</scope>
    <source>
        <strain evidence="2">CECT 8419</strain>
    </source>
</reference>
<organism evidence="2 3">
    <name type="scientific">Neolewinella maritima</name>
    <dbReference type="NCBI Taxonomy" id="1383882"/>
    <lineage>
        <taxon>Bacteria</taxon>
        <taxon>Pseudomonadati</taxon>
        <taxon>Bacteroidota</taxon>
        <taxon>Saprospiria</taxon>
        <taxon>Saprospirales</taxon>
        <taxon>Lewinellaceae</taxon>
        <taxon>Neolewinella</taxon>
    </lineage>
</organism>
<evidence type="ECO:0000256" key="1">
    <source>
        <dbReference type="SAM" id="Phobius"/>
    </source>
</evidence>
<keyword evidence="3" id="KW-1185">Reference proteome</keyword>
<gene>
    <name evidence="2" type="ORF">LEM8419_00744</name>
</gene>
<dbReference type="RefSeq" id="WP_238749627.1">
    <property type="nucleotide sequence ID" value="NZ_CAKLPZ010000001.1"/>
</dbReference>
<evidence type="ECO:0008006" key="4">
    <source>
        <dbReference type="Google" id="ProtNLM"/>
    </source>
</evidence>
<keyword evidence="1" id="KW-1133">Transmembrane helix</keyword>
<comment type="caution">
    <text evidence="2">The sequence shown here is derived from an EMBL/GenBank/DDBJ whole genome shotgun (WGS) entry which is preliminary data.</text>
</comment>
<dbReference type="EMBL" id="CAKLPZ010000001">
    <property type="protein sequence ID" value="CAH0999444.1"/>
    <property type="molecule type" value="Genomic_DNA"/>
</dbReference>
<evidence type="ECO:0000313" key="2">
    <source>
        <dbReference type="EMBL" id="CAH0999444.1"/>
    </source>
</evidence>
<dbReference type="Pfam" id="PF10825">
    <property type="entry name" value="DUF2752"/>
    <property type="match status" value="1"/>
</dbReference>
<evidence type="ECO:0000313" key="3">
    <source>
        <dbReference type="Proteomes" id="UP000837803"/>
    </source>
</evidence>
<sequence length="107" mass="12557">MRRTLHYLWLAALLLCPVVLWILPADFFNDGNGLSCPSQVLLDIECLGCGMTRAVMHLHHFDLTEAIFYNTGVLLVYPFLVWFWQHCVRTELRWLELWPRQTTKLPA</sequence>
<protein>
    <recommendedName>
        <fullName evidence="4">DUF2752 domain-containing protein</fullName>
    </recommendedName>
</protein>
<feature type="transmembrane region" description="Helical" evidence="1">
    <location>
        <begin position="7"/>
        <end position="24"/>
    </location>
</feature>
<dbReference type="Proteomes" id="UP000837803">
    <property type="component" value="Unassembled WGS sequence"/>
</dbReference>
<keyword evidence="1" id="KW-0472">Membrane</keyword>
<feature type="transmembrane region" description="Helical" evidence="1">
    <location>
        <begin position="66"/>
        <end position="84"/>
    </location>
</feature>